<dbReference type="SUPFAM" id="SSF52009">
    <property type="entry name" value="Phosphohistidine domain"/>
    <property type="match status" value="1"/>
</dbReference>
<dbReference type="Pfam" id="PF00391">
    <property type="entry name" value="PEP-utilizers"/>
    <property type="match status" value="1"/>
</dbReference>
<dbReference type="Gene3D" id="3.50.30.10">
    <property type="entry name" value="Phosphohistidine domain"/>
    <property type="match status" value="1"/>
</dbReference>
<dbReference type="PANTHER" id="PTHR43615:SF1">
    <property type="entry name" value="PPDK_N DOMAIN-CONTAINING PROTEIN"/>
    <property type="match status" value="1"/>
</dbReference>
<evidence type="ECO:0000313" key="3">
    <source>
        <dbReference type="Proteomes" id="UP000229916"/>
    </source>
</evidence>
<dbReference type="InterPro" id="IPR036637">
    <property type="entry name" value="Phosphohistidine_dom_sf"/>
</dbReference>
<protein>
    <recommendedName>
        <fullName evidence="1">PEP-utilising enzyme mobile domain-containing protein</fullName>
    </recommendedName>
</protein>
<feature type="domain" description="PEP-utilising enzyme mobile" evidence="1">
    <location>
        <begin position="324"/>
        <end position="395"/>
    </location>
</feature>
<accession>A0A2M7AMP4</accession>
<dbReference type="InterPro" id="IPR008279">
    <property type="entry name" value="PEP-util_enz_mobile_dom"/>
</dbReference>
<dbReference type="PANTHER" id="PTHR43615">
    <property type="entry name" value="PHOSPHOENOLPYRUVATE SYNTHASE-RELATED"/>
    <property type="match status" value="1"/>
</dbReference>
<comment type="caution">
    <text evidence="2">The sequence shown here is derived from an EMBL/GenBank/DDBJ whole genome shotgun (WGS) entry which is preliminary data.</text>
</comment>
<dbReference type="InterPro" id="IPR051549">
    <property type="entry name" value="PEP_Utilizing_Enz"/>
</dbReference>
<gene>
    <name evidence="2" type="ORF">COS81_03260</name>
</gene>
<dbReference type="EMBL" id="PEWD01000064">
    <property type="protein sequence ID" value="PIU68669.1"/>
    <property type="molecule type" value="Genomic_DNA"/>
</dbReference>
<name>A0A2M7AMP4_UNCKA</name>
<reference evidence="3" key="1">
    <citation type="submission" date="2017-09" db="EMBL/GenBank/DDBJ databases">
        <title>Depth-based differentiation of microbial function through sediment-hosted aquifers and enrichment of novel symbionts in the deep terrestrial subsurface.</title>
        <authorList>
            <person name="Probst A.J."/>
            <person name="Ladd B."/>
            <person name="Jarett J.K."/>
            <person name="Geller-Mcgrath D.E."/>
            <person name="Sieber C.M.K."/>
            <person name="Emerson J.B."/>
            <person name="Anantharaman K."/>
            <person name="Thomas B.C."/>
            <person name="Malmstrom R."/>
            <person name="Stieglmeier M."/>
            <person name="Klingl A."/>
            <person name="Woyke T."/>
            <person name="Ryan C.M."/>
            <person name="Banfield J.F."/>
        </authorList>
    </citation>
    <scope>NUCLEOTIDE SEQUENCE [LARGE SCALE GENOMIC DNA]</scope>
</reference>
<evidence type="ECO:0000259" key="1">
    <source>
        <dbReference type="Pfam" id="PF00391"/>
    </source>
</evidence>
<proteinExistence type="predicted"/>
<evidence type="ECO:0000313" key="2">
    <source>
        <dbReference type="EMBL" id="PIU68669.1"/>
    </source>
</evidence>
<organism evidence="2 3">
    <name type="scientific">candidate division WWE3 bacterium CG06_land_8_20_14_3_00_42_16</name>
    <dbReference type="NCBI Taxonomy" id="1975083"/>
    <lineage>
        <taxon>Bacteria</taxon>
        <taxon>Katanobacteria</taxon>
    </lineage>
</organism>
<dbReference type="Proteomes" id="UP000229916">
    <property type="component" value="Unassembled WGS sequence"/>
</dbReference>
<dbReference type="GO" id="GO:0016772">
    <property type="term" value="F:transferase activity, transferring phosphorus-containing groups"/>
    <property type="evidence" value="ECO:0007669"/>
    <property type="project" value="InterPro"/>
</dbReference>
<sequence>MSNQTFVSASEYAVKHKISKMQVTRLIKAGKLFAQRVGQSWMIPLDPGNINQIGFEKYTSIQKWNKLIQSKLNRKLKIEDSKDRELIYARLQSLGLPHERCFAFPCGDFPSLEQFKIAVGRIGFPYWISAVPDPQFPQLNRQSKLRIYDVRTGWEFINKLSDKKNYKIIISQYPDDPDFKGTVVVSRSGNGIAEFVTGDRHYIMTRGFTLTDPMLFNQQGIKRFSKTVPPGKQKKLFSLVRGIYGHLEFQHGLIEKKRFITFLDYNEEAGYLEIDKIWKDLVLYFVQKRKKEKKKLYGLPASPGKTSGRCFVVHHETVGLFEKIQNGDILIADTTTPEMTSMLGKASAIVTDLGGVLSHAAIVCRELKIPAVVGVTNATERLRSGDMVRVDADRGVIEIVDSD</sequence>
<dbReference type="AlphaFoldDB" id="A0A2M7AMP4"/>